<comment type="caution">
    <text evidence="1">The sequence shown here is derived from an EMBL/GenBank/DDBJ whole genome shotgun (WGS) entry which is preliminary data.</text>
</comment>
<organism evidence="1 2">
    <name type="scientific">Aureitalea marina</name>
    <dbReference type="NCBI Taxonomy" id="930804"/>
    <lineage>
        <taxon>Bacteria</taxon>
        <taxon>Pseudomonadati</taxon>
        <taxon>Bacteroidota</taxon>
        <taxon>Flavobacteriia</taxon>
        <taxon>Flavobacteriales</taxon>
        <taxon>Flavobacteriaceae</taxon>
        <taxon>Aureitalea</taxon>
    </lineage>
</organism>
<dbReference type="Pfam" id="PF04199">
    <property type="entry name" value="Cyclase"/>
    <property type="match status" value="1"/>
</dbReference>
<accession>A0A2S7KLJ5</accession>
<dbReference type="RefSeq" id="WP_104811394.1">
    <property type="nucleotide sequence ID" value="NZ_MQUB01000001.1"/>
</dbReference>
<dbReference type="OrthoDB" id="9814192at2"/>
<dbReference type="GO" id="GO:0004061">
    <property type="term" value="F:arylformamidase activity"/>
    <property type="evidence" value="ECO:0007669"/>
    <property type="project" value="InterPro"/>
</dbReference>
<gene>
    <name evidence="1" type="ORF">BST85_00105</name>
</gene>
<dbReference type="InterPro" id="IPR037175">
    <property type="entry name" value="KFase_sf"/>
</dbReference>
<protein>
    <submittedName>
        <fullName evidence="1">Metal-dependent hydrolase</fullName>
    </submittedName>
</protein>
<keyword evidence="1" id="KW-0378">Hydrolase</keyword>
<sequence>MRITLEHNGREILVDLDKPLDISISLRGSEKNPIAWYVGPPSIEPVRIGEWTAQVSEGASINFNEIRFNPHAHGTHTECVGHITPEFNSVDRALNKFFFMAELITVAPESQGEDLVISAKQLKKVLEGKNPEALIIRTLPNTSTKKKKHYSHTNWPYLLEEAAALIRQMGIEHLLIDQPSVDREEDGGELLAHRAFWDYPENTRHSATITEMVYVRNSIQDGSYLLNLQIAPFDNNASPSKPILYSFQ</sequence>
<name>A0A2S7KLJ5_9FLAO</name>
<dbReference type="GO" id="GO:0019441">
    <property type="term" value="P:L-tryptophan catabolic process to kynurenine"/>
    <property type="evidence" value="ECO:0007669"/>
    <property type="project" value="InterPro"/>
</dbReference>
<dbReference type="SUPFAM" id="SSF102198">
    <property type="entry name" value="Putative cyclase"/>
    <property type="match status" value="1"/>
</dbReference>
<keyword evidence="2" id="KW-1185">Reference proteome</keyword>
<evidence type="ECO:0000313" key="1">
    <source>
        <dbReference type="EMBL" id="PQB03471.1"/>
    </source>
</evidence>
<dbReference type="InterPro" id="IPR007325">
    <property type="entry name" value="KFase/CYL"/>
</dbReference>
<dbReference type="EMBL" id="MQUB01000001">
    <property type="protein sequence ID" value="PQB03471.1"/>
    <property type="molecule type" value="Genomic_DNA"/>
</dbReference>
<dbReference type="Proteomes" id="UP000239800">
    <property type="component" value="Unassembled WGS sequence"/>
</dbReference>
<reference evidence="1 2" key="1">
    <citation type="submission" date="2016-11" db="EMBL/GenBank/DDBJ databases">
        <title>Trade-off between light-utilization and light-protection in marine flavobacteria.</title>
        <authorList>
            <person name="Kumagai Y."/>
        </authorList>
    </citation>
    <scope>NUCLEOTIDE SEQUENCE [LARGE SCALE GENOMIC DNA]</scope>
    <source>
        <strain evidence="1 2">NBRC 107741</strain>
    </source>
</reference>
<dbReference type="AlphaFoldDB" id="A0A2S7KLJ5"/>
<proteinExistence type="predicted"/>
<dbReference type="Gene3D" id="3.50.30.50">
    <property type="entry name" value="Putative cyclase"/>
    <property type="match status" value="1"/>
</dbReference>
<evidence type="ECO:0000313" key="2">
    <source>
        <dbReference type="Proteomes" id="UP000239800"/>
    </source>
</evidence>